<organism evidence="12 14">
    <name type="scientific">Roseomonas mucosa</name>
    <dbReference type="NCBI Taxonomy" id="207340"/>
    <lineage>
        <taxon>Bacteria</taxon>
        <taxon>Pseudomonadati</taxon>
        <taxon>Pseudomonadota</taxon>
        <taxon>Alphaproteobacteria</taxon>
        <taxon>Acetobacterales</taxon>
        <taxon>Roseomonadaceae</taxon>
        <taxon>Roseomonas</taxon>
    </lineage>
</organism>
<evidence type="ECO:0000313" key="13">
    <source>
        <dbReference type="EMBL" id="SUE37278.1"/>
    </source>
</evidence>
<dbReference type="InterPro" id="IPR003439">
    <property type="entry name" value="ABC_transporter-like_ATP-bd"/>
</dbReference>
<feature type="transmembrane region" description="Helical" evidence="9">
    <location>
        <begin position="183"/>
        <end position="204"/>
    </location>
</feature>
<keyword evidence="14" id="KW-1185">Reference proteome</keyword>
<dbReference type="EMBL" id="LLWF02000036">
    <property type="protein sequence ID" value="ONH82943.1"/>
    <property type="molecule type" value="Genomic_DNA"/>
</dbReference>
<keyword evidence="2" id="KW-0813">Transport</keyword>
<keyword evidence="4" id="KW-0547">Nucleotide-binding</keyword>
<feature type="transmembrane region" description="Helical" evidence="9">
    <location>
        <begin position="70"/>
        <end position="91"/>
    </location>
</feature>
<dbReference type="Gene3D" id="1.20.1560.10">
    <property type="entry name" value="ABC transporter type 1, transmembrane domain"/>
    <property type="match status" value="1"/>
</dbReference>
<dbReference type="PANTHER" id="PTHR24221:SF402">
    <property type="entry name" value="IRON-SULFUR CLUSTERS TRANSPORTER ABCB7, MITOCHONDRIAL"/>
    <property type="match status" value="1"/>
</dbReference>
<evidence type="ECO:0000259" key="11">
    <source>
        <dbReference type="PROSITE" id="PS50929"/>
    </source>
</evidence>
<dbReference type="GO" id="GO:0006879">
    <property type="term" value="P:intracellular iron ion homeostasis"/>
    <property type="evidence" value="ECO:0007669"/>
    <property type="project" value="TreeGrafter"/>
</dbReference>
<accession>A0A1S8D3N5</accession>
<dbReference type="GO" id="GO:0140359">
    <property type="term" value="F:ABC-type transporter activity"/>
    <property type="evidence" value="ECO:0007669"/>
    <property type="project" value="InterPro"/>
</dbReference>
<evidence type="ECO:0000256" key="6">
    <source>
        <dbReference type="ARBA" id="ARBA00022989"/>
    </source>
</evidence>
<dbReference type="SUPFAM" id="SSF90123">
    <property type="entry name" value="ABC transporter transmembrane region"/>
    <property type="match status" value="1"/>
</dbReference>
<feature type="transmembrane region" description="Helical" evidence="9">
    <location>
        <begin position="302"/>
        <end position="323"/>
    </location>
</feature>
<keyword evidence="7 9" id="KW-0472">Membrane</keyword>
<feature type="domain" description="ABC transporter" evidence="10">
    <location>
        <begin position="362"/>
        <end position="596"/>
    </location>
</feature>
<dbReference type="SMART" id="SM00382">
    <property type="entry name" value="AAA"/>
    <property type="match status" value="1"/>
</dbReference>
<dbReference type="PROSITE" id="PS50893">
    <property type="entry name" value="ABC_TRANSPORTER_2"/>
    <property type="match status" value="1"/>
</dbReference>
<dbReference type="Proteomes" id="UP000254919">
    <property type="component" value="Unassembled WGS sequence"/>
</dbReference>
<dbReference type="InterPro" id="IPR036640">
    <property type="entry name" value="ABC1_TM_sf"/>
</dbReference>
<dbReference type="GeneID" id="99635101"/>
<proteinExistence type="predicted"/>
<dbReference type="CDD" id="cd18582">
    <property type="entry name" value="ABC_6TM_ATM1_ABCB7"/>
    <property type="match status" value="1"/>
</dbReference>
<keyword evidence="5 13" id="KW-0067">ATP-binding</keyword>
<dbReference type="InterPro" id="IPR011527">
    <property type="entry name" value="ABC1_TM_dom"/>
</dbReference>
<dbReference type="AlphaFoldDB" id="A0A1S8D3N5"/>
<evidence type="ECO:0000256" key="5">
    <source>
        <dbReference type="ARBA" id="ARBA00022840"/>
    </source>
</evidence>
<dbReference type="InterPro" id="IPR039421">
    <property type="entry name" value="Type_1_exporter"/>
</dbReference>
<reference evidence="13 15" key="2">
    <citation type="submission" date="2018-06" db="EMBL/GenBank/DDBJ databases">
        <authorList>
            <consortium name="Pathogen Informatics"/>
            <person name="Doyle S."/>
        </authorList>
    </citation>
    <scope>NUCLEOTIDE SEQUENCE [LARGE SCALE GENOMIC DNA]</scope>
    <source>
        <strain evidence="13 15">NCTC13291</strain>
    </source>
</reference>
<dbReference type="InterPro" id="IPR027417">
    <property type="entry name" value="P-loop_NTPase"/>
</dbReference>
<dbReference type="Proteomes" id="UP000054844">
    <property type="component" value="Unassembled WGS sequence"/>
</dbReference>
<dbReference type="PROSITE" id="PS50929">
    <property type="entry name" value="ABC_TM1F"/>
    <property type="match status" value="1"/>
</dbReference>
<dbReference type="PROSITE" id="PS00211">
    <property type="entry name" value="ABC_TRANSPORTER_1"/>
    <property type="match status" value="1"/>
</dbReference>
<keyword evidence="6 9" id="KW-1133">Transmembrane helix</keyword>
<dbReference type="EMBL" id="UGVN01000001">
    <property type="protein sequence ID" value="SUE37278.1"/>
    <property type="molecule type" value="Genomic_DNA"/>
</dbReference>
<dbReference type="CDD" id="cd03253">
    <property type="entry name" value="ABCC_ATM1_transporter"/>
    <property type="match status" value="1"/>
</dbReference>
<evidence type="ECO:0000313" key="15">
    <source>
        <dbReference type="Proteomes" id="UP000254919"/>
    </source>
</evidence>
<dbReference type="GO" id="GO:0005524">
    <property type="term" value="F:ATP binding"/>
    <property type="evidence" value="ECO:0007669"/>
    <property type="project" value="UniProtKB-KW"/>
</dbReference>
<evidence type="ECO:0000256" key="2">
    <source>
        <dbReference type="ARBA" id="ARBA00022448"/>
    </source>
</evidence>
<reference evidence="12 14" key="1">
    <citation type="submission" date="2016-12" db="EMBL/GenBank/DDBJ databases">
        <title>Draft genome sequence of Roseomonas mucosa strain AU37, isolated from a peripheral intravenous catheter.</title>
        <authorList>
            <person name="Choudhury M.A."/>
            <person name="Sidjabat H.E."/>
            <person name="Wailan A.M."/>
            <person name="Zhang L."/>
            <person name="Marsh N.M."/>
            <person name="Rickard C.M."/>
            <person name="Davies M."/>
            <person name="Mcmillan D.J."/>
        </authorList>
    </citation>
    <scope>NUCLEOTIDE SEQUENCE [LARGE SCALE GENOMIC DNA]</scope>
    <source>
        <strain evidence="12 14">SAVE376</strain>
    </source>
</reference>
<sequence>MAESPPARMGGNHFQTLRNLAPYLWPRNETGLRVRVVLALAFLVCAKVANVYVPMAYARAVDALTPHATAAGGMAAVAAVPVALVLGYGLLRVASSLFAELRDAIFVKVQARAARRIALQVFQHLHALSLRFHLDRQTGGLSRVIERGTRGINFVLDFMLFNIIPTIFEILLVAAILWKMFSFAFAAVTLGTIGIYIVFTLAFTNWRLRFRRAMNEMDQDANTKAVDSLLNYETVKYFGNERHEERRYDASLARYEGAYTRSETTLNMLNAGQAAIIAVGLTTVMLMAASRVAAGSMTVGDFVLVNTYLIQLYLPLNMLGFVYREVKQGLVDMDAMFTLMREEREVADRPGAPALAAGQGEVRFEDVHFGYRPDREILKGVSFTVPPGRTLAIVGPTGAGKSTISRLLFRFYDASSGRVLLDGQDIRDVTQESLRAAIGVVPQDTVLFNDTIRYNIAYGRPGATQEEVEQAARLAQVHDFVLRLPDGYDTRVGERGLKLSGGEKQRVAIARTILKDPRVLILDEATSALDTRTESEIQSALRGVAQGRTTLVIAHRLSTVVDADEIIVLQDGRIAERGSHARLLSEDGLYAAMWRRQSEAVAAAEAAAAADLDADRGPEAARRRHGAAEGASAPATA</sequence>
<dbReference type="RefSeq" id="WP_051544268.1">
    <property type="nucleotide sequence ID" value="NZ_AP031462.1"/>
</dbReference>
<evidence type="ECO:0000256" key="9">
    <source>
        <dbReference type="SAM" id="Phobius"/>
    </source>
</evidence>
<dbReference type="InterPro" id="IPR003593">
    <property type="entry name" value="AAA+_ATPase"/>
</dbReference>
<dbReference type="GO" id="GO:0016887">
    <property type="term" value="F:ATP hydrolysis activity"/>
    <property type="evidence" value="ECO:0007669"/>
    <property type="project" value="InterPro"/>
</dbReference>
<dbReference type="Pfam" id="PF00005">
    <property type="entry name" value="ABC_tran"/>
    <property type="match status" value="1"/>
</dbReference>
<keyword evidence="13" id="KW-0378">Hydrolase</keyword>
<evidence type="ECO:0000256" key="7">
    <source>
        <dbReference type="ARBA" id="ARBA00023136"/>
    </source>
</evidence>
<evidence type="ECO:0000256" key="8">
    <source>
        <dbReference type="SAM" id="MobiDB-lite"/>
    </source>
</evidence>
<feature type="compositionally biased region" description="Low complexity" evidence="8">
    <location>
        <begin position="628"/>
        <end position="637"/>
    </location>
</feature>
<evidence type="ECO:0000259" key="10">
    <source>
        <dbReference type="PROSITE" id="PS50893"/>
    </source>
</evidence>
<dbReference type="STRING" id="207340.APZ41_011920"/>
<feature type="transmembrane region" description="Helical" evidence="9">
    <location>
        <begin position="36"/>
        <end position="58"/>
    </location>
</feature>
<comment type="subcellular location">
    <subcellularLocation>
        <location evidence="1">Cell membrane</location>
        <topology evidence="1">Multi-pass membrane protein</topology>
    </subcellularLocation>
</comment>
<evidence type="ECO:0000256" key="3">
    <source>
        <dbReference type="ARBA" id="ARBA00022692"/>
    </source>
</evidence>
<feature type="transmembrane region" description="Helical" evidence="9">
    <location>
        <begin position="154"/>
        <end position="177"/>
    </location>
</feature>
<gene>
    <name evidence="12" type="ORF">APZ41_011920</name>
    <name evidence="13" type="ORF">NCTC13291_00076</name>
</gene>
<dbReference type="GO" id="GO:0005886">
    <property type="term" value="C:plasma membrane"/>
    <property type="evidence" value="ECO:0007669"/>
    <property type="project" value="UniProtKB-SubCell"/>
</dbReference>
<dbReference type="PANTHER" id="PTHR24221">
    <property type="entry name" value="ATP-BINDING CASSETTE SUB-FAMILY B"/>
    <property type="match status" value="1"/>
</dbReference>
<dbReference type="InterPro" id="IPR017871">
    <property type="entry name" value="ABC_transporter-like_CS"/>
</dbReference>
<dbReference type="FunFam" id="3.40.50.300:FF:000186">
    <property type="entry name" value="ATP-binding cassette sub-family B member 7, mitochondrial"/>
    <property type="match status" value="1"/>
</dbReference>
<evidence type="ECO:0000313" key="14">
    <source>
        <dbReference type="Proteomes" id="UP000054844"/>
    </source>
</evidence>
<dbReference type="Pfam" id="PF00664">
    <property type="entry name" value="ABC_membrane"/>
    <property type="match status" value="1"/>
</dbReference>
<evidence type="ECO:0000256" key="4">
    <source>
        <dbReference type="ARBA" id="ARBA00022741"/>
    </source>
</evidence>
<evidence type="ECO:0000313" key="12">
    <source>
        <dbReference type="EMBL" id="ONH82943.1"/>
    </source>
</evidence>
<name>A0A1S8D3N5_9PROT</name>
<dbReference type="EC" id="3.6.3.-" evidence="13"/>
<keyword evidence="3 9" id="KW-0812">Transmembrane</keyword>
<dbReference type="Gene3D" id="3.40.50.300">
    <property type="entry name" value="P-loop containing nucleotide triphosphate hydrolases"/>
    <property type="match status" value="1"/>
</dbReference>
<dbReference type="SUPFAM" id="SSF52540">
    <property type="entry name" value="P-loop containing nucleoside triphosphate hydrolases"/>
    <property type="match status" value="1"/>
</dbReference>
<dbReference type="OrthoDB" id="5288404at2"/>
<feature type="region of interest" description="Disordered" evidence="8">
    <location>
        <begin position="607"/>
        <end position="637"/>
    </location>
</feature>
<evidence type="ECO:0000256" key="1">
    <source>
        <dbReference type="ARBA" id="ARBA00004651"/>
    </source>
</evidence>
<protein>
    <submittedName>
        <fullName evidence="12">Metal ABC transporter permease</fullName>
    </submittedName>
    <submittedName>
        <fullName evidence="13">Multidrug export ATP-binding/permease protein SAV1866</fullName>
        <ecNumber evidence="13">3.6.3.-</ecNumber>
    </submittedName>
</protein>
<feature type="domain" description="ABC transmembrane type-1" evidence="11">
    <location>
        <begin position="37"/>
        <end position="328"/>
    </location>
</feature>